<name>A0ACC1ST50_9HYPO</name>
<comment type="caution">
    <text evidence="1">The sequence shown here is derived from an EMBL/GenBank/DDBJ whole genome shotgun (WGS) entry which is preliminary data.</text>
</comment>
<evidence type="ECO:0000313" key="1">
    <source>
        <dbReference type="EMBL" id="KAJ3545853.1"/>
    </source>
</evidence>
<dbReference type="EMBL" id="JANRMS010000135">
    <property type="protein sequence ID" value="KAJ3545853.1"/>
    <property type="molecule type" value="Genomic_DNA"/>
</dbReference>
<accession>A0ACC1ST50</accession>
<sequence length="1671" mass="183478">MEEKKLERASNMVQQLYDLSPDDVRSTELFRTWTNSAPTRSELLSSIVAPSSPSNRPLHLLHGALSDLPPPWPTLDLIKHHARILKYLPEQTRAQESLDESAELVSSVEKLIKENCPPINSLLWKQSLPALRSSDPDVYITHHQLSQFVDNFALPSPNTKKPVVCIALPNGPLLAATCVAVMTKYVAAPINPAAGPEQFKSDVIQSGADFILTTPREYERLQLAGDWVQEKGIQTFFIEWTGGDEFKLNDCSGQPLSFPDVSQVQPNLGDDICLVLFTSGTSGAKKVVPISTYSLISGVAFVVDSWGLCETDICLNMMPLYHVGGLVRNIFAPLFSGGSVICCTAFDPTLFWDVVQSIGPTWYYASPSMHAVILASSTPEGLRVSKIRLVCNAAGGLLPSLACQLRDTFNSVVLPSYGMTECMPISTPPLDYQLGRPGTSGISTGPEITILDWSDNTAPTGVVGRICVRGQPVFGGYLQPDGRLDKSCFNKAGWFDTGDLGYIDAEGYLYITGRSKEVINRGGELISPFEVENAIMAAAQAPDTPISGAVSQALAFSVNHDILQEVVAIAIVTPPGQLRVDLKTLHLALRSSLQQVKWPCLICYMDELPKNNNKVLRIKLAERLGICEISNDEPYLARHREATCPPADTPLSVKIGSEPCQIDYTTISNHLHSFVPPGYDIFLETHQGDGSLDLFISPKAPGSAALEPAWTGRVKDFLHERVHGYMVPNRVFLSYEPFPRHESGAVDAELLRFRVEAVQKAECSDSIEGRVRRVFAQVLSCDIEKVNASTDFFDSGGDSLGAGRLLSLLRAELGVQLPITIIFNQGSVKCISEKAAEMIEDTAVESDYTANLPSQGKTRSSTNPLLMLIQLLPLAVFYPIRRGCQWTIFLLALTYLHDWPTNRWIPGRLLNLILSFTFASICVSVVAPFIGILAKWTLIGKYRAGLYPMWGVYHTRWWMVQKIISVCGSGFFSLTETTNILYYRLMGAKIGRKVKLDDDAQLGEYDLLDIRDGATLSKCVCRPFAVEANTHMYLAPIIIGRNASVGLSSVIAPGSVVPNEVCLGPNSSSWEMQDADESFRDVSATRAPTLRPIAKLFFVYPIVLIGWLLALVPWMAGLVGMIDSHHKGQWSRVRGTVAWFAAPDRIAFHYLALGLRTLISPFVLLGFSWMVKVLLDGLFGKLGPSPARTRGSVETWRMSLMNSLLPAKKLHEVTGMFGQHYEATSVVLRMMGAKVGKRVYWPGTGPEIGDYHLLNIGNDVVFGSRSHLVTSDGSSSDVVTVKDGAMIADRVVLLPGVSIGEKTTMGSGALTRRNGSYVPGGTYIGSRGGDSICLTTGRHQFSHKKHQIDAVPKTEAEKCGTPKETPDTDTLSPFGRAFYLKQAPFYVFGPFAIFLYSTLIAVFTSCFWNAPNVAAVQVVNYIYRQQLYKISSTYDALIVWGMVTGAIAILTTIQAIVAIALVVSAKWILLGRRLPGNYDWDKSSYCQRWQLFLAIENIRRRSYRGQGILGLLTGTQWIVWYFKLLGAKIGKDCALFANGRPSLMFTEPDLISIGDRVAIDDASVVAHINTRGKFDLNRLEIGDRCVLRTGSRLLSGASMKNDACLLEHTLIMGGDVVEGNWTMQGWPAERFNGPRTGADSRPATINSFEGTINNTEERVGSSKSKKARDGR</sequence>
<dbReference type="Proteomes" id="UP001148629">
    <property type="component" value="Unassembled WGS sequence"/>
</dbReference>
<organism evidence="1 2">
    <name type="scientific">Fusarium decemcellulare</name>
    <dbReference type="NCBI Taxonomy" id="57161"/>
    <lineage>
        <taxon>Eukaryota</taxon>
        <taxon>Fungi</taxon>
        <taxon>Dikarya</taxon>
        <taxon>Ascomycota</taxon>
        <taxon>Pezizomycotina</taxon>
        <taxon>Sordariomycetes</taxon>
        <taxon>Hypocreomycetidae</taxon>
        <taxon>Hypocreales</taxon>
        <taxon>Nectriaceae</taxon>
        <taxon>Fusarium</taxon>
        <taxon>Fusarium decemcellulare species complex</taxon>
    </lineage>
</organism>
<keyword evidence="2" id="KW-1185">Reference proteome</keyword>
<evidence type="ECO:0000313" key="2">
    <source>
        <dbReference type="Proteomes" id="UP001148629"/>
    </source>
</evidence>
<reference evidence="1" key="1">
    <citation type="submission" date="2022-08" db="EMBL/GenBank/DDBJ databases">
        <title>Genome Sequence of Fusarium decemcellulare.</title>
        <authorList>
            <person name="Buettner E."/>
        </authorList>
    </citation>
    <scope>NUCLEOTIDE SEQUENCE</scope>
    <source>
        <strain evidence="1">Babe19</strain>
    </source>
</reference>
<proteinExistence type="predicted"/>
<gene>
    <name evidence="1" type="ORF">NM208_g2308</name>
</gene>
<protein>
    <submittedName>
        <fullName evidence="1">Uncharacterized protein</fullName>
    </submittedName>
</protein>